<gene>
    <name evidence="1" type="ORF">Ctob_016591</name>
</gene>
<feature type="non-terminal residue" evidence="1">
    <location>
        <position position="1"/>
    </location>
</feature>
<protein>
    <submittedName>
        <fullName evidence="1">Uncharacterized protein</fullName>
    </submittedName>
</protein>
<dbReference type="AlphaFoldDB" id="A0A0M0LRX8"/>
<comment type="caution">
    <text evidence="1">The sequence shown here is derived from an EMBL/GenBank/DDBJ whole genome shotgun (WGS) entry which is preliminary data.</text>
</comment>
<feature type="non-terminal residue" evidence="1">
    <location>
        <position position="559"/>
    </location>
</feature>
<name>A0A0M0LRX8_9EUKA</name>
<dbReference type="Proteomes" id="UP000037460">
    <property type="component" value="Unassembled WGS sequence"/>
</dbReference>
<proteinExistence type="predicted"/>
<evidence type="ECO:0000313" key="2">
    <source>
        <dbReference type="Proteomes" id="UP000037460"/>
    </source>
</evidence>
<reference evidence="2" key="1">
    <citation type="journal article" date="2015" name="PLoS Genet.">
        <title>Genome Sequence and Transcriptome Analyses of Chrysochromulina tobin: Metabolic Tools for Enhanced Algal Fitness in the Prominent Order Prymnesiales (Haptophyceae).</title>
        <authorList>
            <person name="Hovde B.T."/>
            <person name="Deodato C.R."/>
            <person name="Hunsperger H.M."/>
            <person name="Ryken S.A."/>
            <person name="Yost W."/>
            <person name="Jha R.K."/>
            <person name="Patterson J."/>
            <person name="Monnat R.J. Jr."/>
            <person name="Barlow S.B."/>
            <person name="Starkenburg S.R."/>
            <person name="Cattolico R.A."/>
        </authorList>
    </citation>
    <scope>NUCLEOTIDE SEQUENCE</scope>
    <source>
        <strain evidence="2">CCMP291</strain>
    </source>
</reference>
<evidence type="ECO:0000313" key="1">
    <source>
        <dbReference type="EMBL" id="KOO53810.1"/>
    </source>
</evidence>
<sequence length="559" mass="59608">RWHRYALTQRDHRVNANLSLVNGVGHLYIGSSLRTHINMSRWDPSNALNVSANQPWIGIICRVMERYDRQFDFDTQNTGNRGGIHLGRTPASCASTSTVAVLANPAVDFLAPTQPNPTTTIVPDEATLRPIAHIGRDSTSGAFMLGHPDGKTCAPPTYEDVFILTAVRGPCTLSAFNQRTAGESFLLLNGTYYMHDPRIPLYDNTLEHVRSSGDVGDDLTSTTTTLQAASSSGAARLGYCANVPKTFLNQDYCTPSRACSPITYRAANVVLNHTTLRALHEGTGAYVYAVAGLRLVGSSFASASPCVGSSRWIRLNGACGALETALSTATKATLAQAIRASPDAPNPYVRDAIANTVVGGSCETTSTSGVSAIGAKVDVDGACWEHSHPLSLNVYEMNEWAVDHPGNAQYAPSANPIKAFALAGGTTLLWPASHPMNRFEGQANNFPILGKLGASVDFTSLPTSVQNADVAARFDALAMGAASEACGSPGEVANEPTEGHHFHIDGNGAIGDASRLTYWALDKYDGDMEVVHAHLAQHAPDQLRQRAAHALIQIFVISW</sequence>
<dbReference type="EMBL" id="JWZX01000050">
    <property type="protein sequence ID" value="KOO53810.1"/>
    <property type="molecule type" value="Genomic_DNA"/>
</dbReference>
<keyword evidence="2" id="KW-1185">Reference proteome</keyword>
<organism evidence="1 2">
    <name type="scientific">Chrysochromulina tobinii</name>
    <dbReference type="NCBI Taxonomy" id="1460289"/>
    <lineage>
        <taxon>Eukaryota</taxon>
        <taxon>Haptista</taxon>
        <taxon>Haptophyta</taxon>
        <taxon>Prymnesiophyceae</taxon>
        <taxon>Prymnesiales</taxon>
        <taxon>Chrysochromulinaceae</taxon>
        <taxon>Chrysochromulina</taxon>
    </lineage>
</organism>
<accession>A0A0M0LRX8</accession>